<accession>A0AAN8P8P1</accession>
<dbReference type="Gene3D" id="2.60.40.10">
    <property type="entry name" value="Immunoglobulins"/>
    <property type="match status" value="1"/>
</dbReference>
<name>A0AAN8P8P1_POLSC</name>
<dbReference type="AlphaFoldDB" id="A0AAN8P8P1"/>
<organism evidence="2 3">
    <name type="scientific">Polyplax serrata</name>
    <name type="common">Common mouse louse</name>
    <dbReference type="NCBI Taxonomy" id="468196"/>
    <lineage>
        <taxon>Eukaryota</taxon>
        <taxon>Metazoa</taxon>
        <taxon>Ecdysozoa</taxon>
        <taxon>Arthropoda</taxon>
        <taxon>Hexapoda</taxon>
        <taxon>Insecta</taxon>
        <taxon>Pterygota</taxon>
        <taxon>Neoptera</taxon>
        <taxon>Paraneoptera</taxon>
        <taxon>Psocodea</taxon>
        <taxon>Troctomorpha</taxon>
        <taxon>Phthiraptera</taxon>
        <taxon>Anoplura</taxon>
        <taxon>Polyplacidae</taxon>
        <taxon>Polyplax</taxon>
    </lineage>
</organism>
<comment type="caution">
    <text evidence="2">The sequence shown here is derived from an EMBL/GenBank/DDBJ whole genome shotgun (WGS) entry which is preliminary data.</text>
</comment>
<dbReference type="SUPFAM" id="SSF48726">
    <property type="entry name" value="Immunoglobulin"/>
    <property type="match status" value="1"/>
</dbReference>
<dbReference type="InterPro" id="IPR007110">
    <property type="entry name" value="Ig-like_dom"/>
</dbReference>
<feature type="domain" description="Ig-like" evidence="1">
    <location>
        <begin position="182"/>
        <end position="217"/>
    </location>
</feature>
<evidence type="ECO:0000259" key="1">
    <source>
        <dbReference type="PROSITE" id="PS50835"/>
    </source>
</evidence>
<dbReference type="PANTHER" id="PTHR23278:SF32">
    <property type="entry name" value="NEUROMUSCULIN, ISOFORM E"/>
    <property type="match status" value="1"/>
</dbReference>
<proteinExistence type="predicted"/>
<reference evidence="2 3" key="1">
    <citation type="submission" date="2023-10" db="EMBL/GenBank/DDBJ databases">
        <title>Genomes of two closely related lineages of the louse Polyplax serrata with different host specificities.</title>
        <authorList>
            <person name="Martinu J."/>
            <person name="Tarabai H."/>
            <person name="Stefka J."/>
            <person name="Hypsa V."/>
        </authorList>
    </citation>
    <scope>NUCLEOTIDE SEQUENCE [LARGE SCALE GENOMIC DNA]</scope>
    <source>
        <strain evidence="2">HR10_N</strain>
    </source>
</reference>
<dbReference type="PANTHER" id="PTHR23278">
    <property type="entry name" value="SIDESTEP PROTEIN"/>
    <property type="match status" value="1"/>
</dbReference>
<dbReference type="Proteomes" id="UP001372834">
    <property type="component" value="Unassembled WGS sequence"/>
</dbReference>
<dbReference type="InterPro" id="IPR013783">
    <property type="entry name" value="Ig-like_fold"/>
</dbReference>
<gene>
    <name evidence="2" type="ORF">RUM43_009561</name>
</gene>
<evidence type="ECO:0000313" key="2">
    <source>
        <dbReference type="EMBL" id="KAK6623709.1"/>
    </source>
</evidence>
<dbReference type="InterPro" id="IPR036179">
    <property type="entry name" value="Ig-like_dom_sf"/>
</dbReference>
<sequence>MYEHKILHGSTSAVSCQISGQISRLRSKTTRFSAPPPLQKNKTRLTIKNFPFSIFPPLQNSPVLLLPSTLVLLGQEIQANSLQVITSSTRVNSTKEFTELESNAILFPNLRENLRFCAQHLRIFPFEFVADGTYETQSNLVFTASRYENGGVITCEAINSVMIDKDESSMKSTLTLEVQYPPIVTVSPMNITVNETTDILLYCSHEANPMELKSVKW</sequence>
<dbReference type="PROSITE" id="PS51257">
    <property type="entry name" value="PROKAR_LIPOPROTEIN"/>
    <property type="match status" value="1"/>
</dbReference>
<evidence type="ECO:0000313" key="3">
    <source>
        <dbReference type="Proteomes" id="UP001372834"/>
    </source>
</evidence>
<dbReference type="PROSITE" id="PS50835">
    <property type="entry name" value="IG_LIKE"/>
    <property type="match status" value="1"/>
</dbReference>
<dbReference type="EMBL" id="JAWJWE010000038">
    <property type="protein sequence ID" value="KAK6623709.1"/>
    <property type="molecule type" value="Genomic_DNA"/>
</dbReference>
<protein>
    <recommendedName>
        <fullName evidence="1">Ig-like domain-containing protein</fullName>
    </recommendedName>
</protein>